<keyword evidence="2" id="KW-1185">Reference proteome</keyword>
<dbReference type="InterPro" id="IPR002110">
    <property type="entry name" value="Ankyrin_rpt"/>
</dbReference>
<dbReference type="InterPro" id="IPR036770">
    <property type="entry name" value="Ankyrin_rpt-contain_sf"/>
</dbReference>
<gene>
    <name evidence="1" type="ORF">BJY01DRAFT_239460</name>
</gene>
<dbReference type="SUPFAM" id="SSF48403">
    <property type="entry name" value="Ankyrin repeat"/>
    <property type="match status" value="1"/>
</dbReference>
<sequence>MANPSIKAFSNVMETGKSQEAADLLDDGLSPIVEHFIIAIMHKHYDILGLFLDRGWDVNNPVPSTLVFTCEDLRLLQWFLRHGADPYKCCRIQDCTPLSYAIRDGSFDTQRGQLLHYAALRNKNDGLKIDMFIFLLEKGADPSIKDFCNRTALDYAHFNGCFDQIQLASEIWYKSKAVQL</sequence>
<name>A0ABR4J151_9EURO</name>
<accession>A0ABR4J151</accession>
<evidence type="ECO:0000313" key="2">
    <source>
        <dbReference type="Proteomes" id="UP001610446"/>
    </source>
</evidence>
<dbReference type="Proteomes" id="UP001610446">
    <property type="component" value="Unassembled WGS sequence"/>
</dbReference>
<organism evidence="1 2">
    <name type="scientific">Aspergillus pseudoustus</name>
    <dbReference type="NCBI Taxonomy" id="1810923"/>
    <lineage>
        <taxon>Eukaryota</taxon>
        <taxon>Fungi</taxon>
        <taxon>Dikarya</taxon>
        <taxon>Ascomycota</taxon>
        <taxon>Pezizomycotina</taxon>
        <taxon>Eurotiomycetes</taxon>
        <taxon>Eurotiomycetidae</taxon>
        <taxon>Eurotiales</taxon>
        <taxon>Aspergillaceae</taxon>
        <taxon>Aspergillus</taxon>
        <taxon>Aspergillus subgen. Nidulantes</taxon>
    </lineage>
</organism>
<dbReference type="Pfam" id="PF00023">
    <property type="entry name" value="Ank"/>
    <property type="match status" value="1"/>
</dbReference>
<dbReference type="Gene3D" id="1.25.40.20">
    <property type="entry name" value="Ankyrin repeat-containing domain"/>
    <property type="match status" value="2"/>
</dbReference>
<reference evidence="1 2" key="1">
    <citation type="submission" date="2024-07" db="EMBL/GenBank/DDBJ databases">
        <title>Section-level genome sequencing and comparative genomics of Aspergillus sections Usti and Cavernicolus.</title>
        <authorList>
            <consortium name="Lawrence Berkeley National Laboratory"/>
            <person name="Nybo J.L."/>
            <person name="Vesth T.C."/>
            <person name="Theobald S."/>
            <person name="Frisvad J.C."/>
            <person name="Larsen T.O."/>
            <person name="Kjaerboelling I."/>
            <person name="Rothschild-Mancinelli K."/>
            <person name="Lyhne E.K."/>
            <person name="Kogle M.E."/>
            <person name="Barry K."/>
            <person name="Clum A."/>
            <person name="Na H."/>
            <person name="Ledsgaard L."/>
            <person name="Lin J."/>
            <person name="Lipzen A."/>
            <person name="Kuo A."/>
            <person name="Riley R."/>
            <person name="Mondo S."/>
            <person name="Labutti K."/>
            <person name="Haridas S."/>
            <person name="Pangalinan J."/>
            <person name="Salamov A.A."/>
            <person name="Simmons B.A."/>
            <person name="Magnuson J.K."/>
            <person name="Chen J."/>
            <person name="Drula E."/>
            <person name="Henrissat B."/>
            <person name="Wiebenga A."/>
            <person name="Lubbers R.J."/>
            <person name="Gomes A.C."/>
            <person name="Makela M.R."/>
            <person name="Stajich J."/>
            <person name="Grigoriev I.V."/>
            <person name="Mortensen U.H."/>
            <person name="De Vries R.P."/>
            <person name="Baker S.E."/>
            <person name="Andersen M.R."/>
        </authorList>
    </citation>
    <scope>NUCLEOTIDE SEQUENCE [LARGE SCALE GENOMIC DNA]</scope>
    <source>
        <strain evidence="1 2">CBS 123904</strain>
    </source>
</reference>
<comment type="caution">
    <text evidence="1">The sequence shown here is derived from an EMBL/GenBank/DDBJ whole genome shotgun (WGS) entry which is preliminary data.</text>
</comment>
<dbReference type="EMBL" id="JBFXLU010000240">
    <property type="protein sequence ID" value="KAL2833567.1"/>
    <property type="molecule type" value="Genomic_DNA"/>
</dbReference>
<protein>
    <submittedName>
        <fullName evidence="1">Ankyrin repeat-containing domain protein</fullName>
    </submittedName>
</protein>
<evidence type="ECO:0000313" key="1">
    <source>
        <dbReference type="EMBL" id="KAL2833567.1"/>
    </source>
</evidence>
<proteinExistence type="predicted"/>